<dbReference type="EMBL" id="NKCI01000001">
    <property type="protein sequence ID" value="RSL73655.1"/>
    <property type="molecule type" value="Genomic_DNA"/>
</dbReference>
<evidence type="ECO:0000313" key="5">
    <source>
        <dbReference type="Proteomes" id="UP000288168"/>
    </source>
</evidence>
<dbReference type="GO" id="GO:0008270">
    <property type="term" value="F:zinc ion binding"/>
    <property type="evidence" value="ECO:0007669"/>
    <property type="project" value="InterPro"/>
</dbReference>
<evidence type="ECO:0000259" key="3">
    <source>
        <dbReference type="Pfam" id="PF04082"/>
    </source>
</evidence>
<keyword evidence="1" id="KW-0539">Nucleus</keyword>
<dbReference type="AlphaFoldDB" id="A0A428R830"/>
<dbReference type="OrthoDB" id="5041285at2759"/>
<proteinExistence type="predicted"/>
<dbReference type="Proteomes" id="UP000288168">
    <property type="component" value="Unassembled WGS sequence"/>
</dbReference>
<feature type="domain" description="Xylanolytic transcriptional activator regulatory" evidence="3">
    <location>
        <begin position="57"/>
        <end position="312"/>
    </location>
</feature>
<evidence type="ECO:0000313" key="4">
    <source>
        <dbReference type="EMBL" id="RSL73655.1"/>
    </source>
</evidence>
<dbReference type="PANTHER" id="PTHR47425">
    <property type="entry name" value="FARB-RELATED"/>
    <property type="match status" value="1"/>
</dbReference>
<organism evidence="4 5">
    <name type="scientific">Fusarium duplospermum</name>
    <dbReference type="NCBI Taxonomy" id="1325734"/>
    <lineage>
        <taxon>Eukaryota</taxon>
        <taxon>Fungi</taxon>
        <taxon>Dikarya</taxon>
        <taxon>Ascomycota</taxon>
        <taxon>Pezizomycotina</taxon>
        <taxon>Sordariomycetes</taxon>
        <taxon>Hypocreomycetidae</taxon>
        <taxon>Hypocreales</taxon>
        <taxon>Nectriaceae</taxon>
        <taxon>Fusarium</taxon>
        <taxon>Fusarium solani species complex</taxon>
    </lineage>
</organism>
<reference evidence="4 5" key="1">
    <citation type="submission" date="2017-06" db="EMBL/GenBank/DDBJ databases">
        <title>Comparative genomic analysis of Ambrosia Fusariam Clade fungi.</title>
        <authorList>
            <person name="Stajich J.E."/>
            <person name="Carrillo J."/>
            <person name="Kijimoto T."/>
            <person name="Eskalen A."/>
            <person name="O'Donnell K."/>
            <person name="Kasson M."/>
        </authorList>
    </citation>
    <scope>NUCLEOTIDE SEQUENCE [LARGE SCALE GENOMIC DNA]</scope>
    <source>
        <strain evidence="4 5">NRRL62584</strain>
    </source>
</reference>
<feature type="region of interest" description="Disordered" evidence="2">
    <location>
        <begin position="559"/>
        <end position="617"/>
    </location>
</feature>
<keyword evidence="5" id="KW-1185">Reference proteome</keyword>
<dbReference type="Pfam" id="PF04082">
    <property type="entry name" value="Fungal_trans"/>
    <property type="match status" value="1"/>
</dbReference>
<evidence type="ECO:0000256" key="1">
    <source>
        <dbReference type="ARBA" id="ARBA00023242"/>
    </source>
</evidence>
<feature type="compositionally biased region" description="Low complexity" evidence="2">
    <location>
        <begin position="488"/>
        <end position="501"/>
    </location>
</feature>
<evidence type="ECO:0000256" key="2">
    <source>
        <dbReference type="SAM" id="MobiDB-lite"/>
    </source>
</evidence>
<dbReference type="GO" id="GO:0006351">
    <property type="term" value="P:DNA-templated transcription"/>
    <property type="evidence" value="ECO:0007669"/>
    <property type="project" value="InterPro"/>
</dbReference>
<dbReference type="CDD" id="cd12148">
    <property type="entry name" value="fungal_TF_MHR"/>
    <property type="match status" value="1"/>
</dbReference>
<sequence length="647" mass="72598">MSDPRARAPFCQSEALFSSYPFLALDDLSGLPEQDVQFLELNGCFHLPLRPIQEEFIHQYFLYIHPCYPLMDEGEFWSMYLDRDRRRGREKTMSLLLLQAMLFASSAFVSPAVLKNAGYSGVKVARGIFYRRAKLLFDFGVEKDPFTKAQAALLLTFQFSGAEPHAGSLWLSTGIQNAIVAQTHTFQAPGSTTALKRRNKKLWWSLYWRDRVLTLGLRKPLQITRSSFNVQLDLLTQDDMIDESHHSFVYDPKTKRHLTDILTFQCRLAILLTEVLALTYGPSSFDPTYSLDHFETTLSQMRTARARLARWKEEAEAAFYVFLGDGHTHRSLTLFSSLIYIYAYAAQIALGNHEALIIERMQKGVTVLDDSALRSIGEELSHATNETTRLVRLIVKQGLTQHLPISVIAYIAFPLMLSSLDDKISSDDAQTESDRSLTKYHAQAMHLCSKRFEGAEDISRMISQILHSAPIQLPIRVVQPRPSNQAKGPNGNSPGLGSSGSKKMGVRWDEIFVTRLYMRLRLSLDYALVTGKPPTEADLPSYILQGATKRLTLGPVHSLSSAMLGKPPGSSAGSNDSNPRVVELDDKSQDGEADTEMTGAPQQDSPMPDAQTAVQTGETARILRSSWEYDPIWAANLFDEMNDVLWS</sequence>
<dbReference type="GO" id="GO:0003677">
    <property type="term" value="F:DNA binding"/>
    <property type="evidence" value="ECO:0007669"/>
    <property type="project" value="InterPro"/>
</dbReference>
<accession>A0A428R830</accession>
<comment type="caution">
    <text evidence="4">The sequence shown here is derived from an EMBL/GenBank/DDBJ whole genome shotgun (WGS) entry which is preliminary data.</text>
</comment>
<gene>
    <name evidence="4" type="ORF">CEP54_000053</name>
</gene>
<protein>
    <recommendedName>
        <fullName evidence="3">Xylanolytic transcriptional activator regulatory domain-containing protein</fullName>
    </recommendedName>
</protein>
<dbReference type="STRING" id="1325734.A0A428R830"/>
<name>A0A428R830_9HYPO</name>
<dbReference type="InterPro" id="IPR052761">
    <property type="entry name" value="Fungal_Detox/Toxin_TFs"/>
</dbReference>
<dbReference type="InterPro" id="IPR007219">
    <property type="entry name" value="XnlR_reg_dom"/>
</dbReference>
<dbReference type="PANTHER" id="PTHR47425:SF2">
    <property type="entry name" value="FARB-RELATED"/>
    <property type="match status" value="1"/>
</dbReference>
<feature type="region of interest" description="Disordered" evidence="2">
    <location>
        <begin position="481"/>
        <end position="502"/>
    </location>
</feature>